<sequence>MSIEAGATVMKHLLSCLCLLTFGHLHSEEKPNVIYINCDDLGYGDLACYGAKDIRTPHLDKMAHEGTRFTDFSVTSALCTPSRASLMTGRYPGRSGLAVGVLRPDADKGLPSNEVTLAEVARQAGYATGCIGKWHLGFKPSLRPMDQGFDSYFGVMHNLDHFETVVFEKEGGMPVLRGNEVEKRPAVPAEMTGMYTTEALKFIEAHREKPFFLYLGHAMPHLPFDASEKFKGKSARGLYGDVIEELDDSTGQILDKLKELGLAEKTLVIFTSDNGPERKTPGSAAPLSGGKHTVFEGGLRVPCIAWWPGNIPANRVCDEFISTLDVLPTLAAITGASLPQNLKLDGADISEVLLNASGKSPRKTLYSLYGLKKNRKESMREGPWKLHLTQPPTLFKLTNDVTESSDVAVQNPEMVKHLTDLAVQYREDTRSMQPITPATP</sequence>
<evidence type="ECO:0000256" key="2">
    <source>
        <dbReference type="ARBA" id="ARBA00022723"/>
    </source>
</evidence>
<evidence type="ECO:0000256" key="1">
    <source>
        <dbReference type="ARBA" id="ARBA00008779"/>
    </source>
</evidence>
<dbReference type="PANTHER" id="PTHR42693:SF53">
    <property type="entry name" value="ENDO-4-O-SULFATASE"/>
    <property type="match status" value="1"/>
</dbReference>
<keyword evidence="2" id="KW-0479">Metal-binding</keyword>
<name>A0A4R7SPM9_9BACT</name>
<dbReference type="CDD" id="cd16026">
    <property type="entry name" value="GALNS_like"/>
    <property type="match status" value="1"/>
</dbReference>
<dbReference type="InterPro" id="IPR017850">
    <property type="entry name" value="Alkaline_phosphatase_core_sf"/>
</dbReference>
<dbReference type="AlphaFoldDB" id="A0A4R7SPM9"/>
<dbReference type="Pfam" id="PF00884">
    <property type="entry name" value="Sulfatase"/>
    <property type="match status" value="1"/>
</dbReference>
<dbReference type="Proteomes" id="UP000295662">
    <property type="component" value="Unassembled WGS sequence"/>
</dbReference>
<feature type="domain" description="Sulfatase N-terminal" evidence="5">
    <location>
        <begin position="31"/>
        <end position="335"/>
    </location>
</feature>
<keyword evidence="3" id="KW-0378">Hydrolase</keyword>
<accession>A0A4R7SPM9</accession>
<dbReference type="PROSITE" id="PS00149">
    <property type="entry name" value="SULFATASE_2"/>
    <property type="match status" value="1"/>
</dbReference>
<keyword evidence="7" id="KW-1185">Reference proteome</keyword>
<protein>
    <submittedName>
        <fullName evidence="6">Arylsulfatase A-like enzyme</fullName>
    </submittedName>
</protein>
<dbReference type="InterPro" id="IPR024607">
    <property type="entry name" value="Sulfatase_CS"/>
</dbReference>
<dbReference type="InterPro" id="IPR050738">
    <property type="entry name" value="Sulfatase"/>
</dbReference>
<dbReference type="PANTHER" id="PTHR42693">
    <property type="entry name" value="ARYLSULFATASE FAMILY MEMBER"/>
    <property type="match status" value="1"/>
</dbReference>
<keyword evidence="4" id="KW-0106">Calcium</keyword>
<evidence type="ECO:0000256" key="3">
    <source>
        <dbReference type="ARBA" id="ARBA00022801"/>
    </source>
</evidence>
<proteinExistence type="inferred from homology"/>
<evidence type="ECO:0000313" key="7">
    <source>
        <dbReference type="Proteomes" id="UP000295662"/>
    </source>
</evidence>
<comment type="caution">
    <text evidence="6">The sequence shown here is derived from an EMBL/GenBank/DDBJ whole genome shotgun (WGS) entry which is preliminary data.</text>
</comment>
<dbReference type="PROSITE" id="PS00523">
    <property type="entry name" value="SULFATASE_1"/>
    <property type="match status" value="1"/>
</dbReference>
<dbReference type="Gene3D" id="3.40.720.10">
    <property type="entry name" value="Alkaline Phosphatase, subunit A"/>
    <property type="match status" value="1"/>
</dbReference>
<dbReference type="EMBL" id="SOCA01000001">
    <property type="protein sequence ID" value="TDU81160.1"/>
    <property type="molecule type" value="Genomic_DNA"/>
</dbReference>
<evidence type="ECO:0000259" key="5">
    <source>
        <dbReference type="Pfam" id="PF00884"/>
    </source>
</evidence>
<dbReference type="SUPFAM" id="SSF53649">
    <property type="entry name" value="Alkaline phosphatase-like"/>
    <property type="match status" value="1"/>
</dbReference>
<dbReference type="GO" id="GO:0004065">
    <property type="term" value="F:arylsulfatase activity"/>
    <property type="evidence" value="ECO:0007669"/>
    <property type="project" value="TreeGrafter"/>
</dbReference>
<reference evidence="6 7" key="1">
    <citation type="submission" date="2019-03" db="EMBL/GenBank/DDBJ databases">
        <title>Genomic Encyclopedia of Archaeal and Bacterial Type Strains, Phase II (KMG-II): from individual species to whole genera.</title>
        <authorList>
            <person name="Goeker M."/>
        </authorList>
    </citation>
    <scope>NUCLEOTIDE SEQUENCE [LARGE SCALE GENOMIC DNA]</scope>
    <source>
        <strain evidence="6 7">ATCC 25309</strain>
    </source>
</reference>
<dbReference type="GO" id="GO:0046872">
    <property type="term" value="F:metal ion binding"/>
    <property type="evidence" value="ECO:0007669"/>
    <property type="project" value="UniProtKB-KW"/>
</dbReference>
<gene>
    <name evidence="6" type="ORF">EI77_00462</name>
</gene>
<evidence type="ECO:0000256" key="4">
    <source>
        <dbReference type="ARBA" id="ARBA00022837"/>
    </source>
</evidence>
<comment type="similarity">
    <text evidence="1">Belongs to the sulfatase family.</text>
</comment>
<dbReference type="InterPro" id="IPR000917">
    <property type="entry name" value="Sulfatase_N"/>
</dbReference>
<dbReference type="Gene3D" id="3.30.1120.10">
    <property type="match status" value="1"/>
</dbReference>
<organism evidence="6 7">
    <name type="scientific">Prosthecobacter fusiformis</name>
    <dbReference type="NCBI Taxonomy" id="48464"/>
    <lineage>
        <taxon>Bacteria</taxon>
        <taxon>Pseudomonadati</taxon>
        <taxon>Verrucomicrobiota</taxon>
        <taxon>Verrucomicrobiia</taxon>
        <taxon>Verrucomicrobiales</taxon>
        <taxon>Verrucomicrobiaceae</taxon>
        <taxon>Prosthecobacter</taxon>
    </lineage>
</organism>
<evidence type="ECO:0000313" key="6">
    <source>
        <dbReference type="EMBL" id="TDU81160.1"/>
    </source>
</evidence>